<dbReference type="Proteomes" id="UP000484988">
    <property type="component" value="Unassembled WGS sequence"/>
</dbReference>
<dbReference type="InterPro" id="IPR011009">
    <property type="entry name" value="Kinase-like_dom_sf"/>
</dbReference>
<dbReference type="Pfam" id="PF00069">
    <property type="entry name" value="Pkinase"/>
    <property type="match status" value="1"/>
</dbReference>
<accession>A0A6A0B2J7</accession>
<protein>
    <recommendedName>
        <fullName evidence="1">Protein kinase domain-containing protein</fullName>
    </recommendedName>
</protein>
<comment type="caution">
    <text evidence="2">The sequence shown here is derived from an EMBL/GenBank/DDBJ whole genome shotgun (WGS) entry which is preliminary data.</text>
</comment>
<organism evidence="2 3">
    <name type="scientific">Streptomyces pacificus</name>
    <dbReference type="NCBI Taxonomy" id="2705029"/>
    <lineage>
        <taxon>Bacteria</taxon>
        <taxon>Bacillati</taxon>
        <taxon>Actinomycetota</taxon>
        <taxon>Actinomycetes</taxon>
        <taxon>Kitasatosporales</taxon>
        <taxon>Streptomycetaceae</taxon>
        <taxon>Streptomyces</taxon>
    </lineage>
</organism>
<keyword evidence="3" id="KW-1185">Reference proteome</keyword>
<dbReference type="Gene3D" id="1.10.510.10">
    <property type="entry name" value="Transferase(Phosphotransferase) domain 1"/>
    <property type="match status" value="1"/>
</dbReference>
<reference evidence="2 3" key="1">
    <citation type="submission" date="2020-02" db="EMBL/GenBank/DDBJ databases">
        <title>Whole Genome Shotgun Sequence of Streptomyces sp. strain CWH03.</title>
        <authorList>
            <person name="Dohra H."/>
            <person name="Kodani S."/>
            <person name="Yamamura H."/>
        </authorList>
    </citation>
    <scope>NUCLEOTIDE SEQUENCE [LARGE SCALE GENOMIC DNA]</scope>
    <source>
        <strain evidence="2 3">CWH03</strain>
    </source>
</reference>
<evidence type="ECO:0000313" key="3">
    <source>
        <dbReference type="Proteomes" id="UP000484988"/>
    </source>
</evidence>
<name>A0A6A0B2J7_9ACTN</name>
<dbReference type="SUPFAM" id="SSF56112">
    <property type="entry name" value="Protein kinase-like (PK-like)"/>
    <property type="match status" value="1"/>
</dbReference>
<feature type="domain" description="Protein kinase" evidence="1">
    <location>
        <begin position="12"/>
        <end position="159"/>
    </location>
</feature>
<dbReference type="EMBL" id="BLLG01000021">
    <property type="protein sequence ID" value="GFH38963.1"/>
    <property type="molecule type" value="Genomic_DNA"/>
</dbReference>
<dbReference type="InterPro" id="IPR000719">
    <property type="entry name" value="Prot_kinase_dom"/>
</dbReference>
<dbReference type="PROSITE" id="PS50011">
    <property type="entry name" value="PROTEIN_KINASE_DOM"/>
    <property type="match status" value="1"/>
</dbReference>
<dbReference type="GO" id="GO:0005524">
    <property type="term" value="F:ATP binding"/>
    <property type="evidence" value="ECO:0007669"/>
    <property type="project" value="InterPro"/>
</dbReference>
<dbReference type="AlphaFoldDB" id="A0A6A0B2J7"/>
<evidence type="ECO:0000313" key="2">
    <source>
        <dbReference type="EMBL" id="GFH38963.1"/>
    </source>
</evidence>
<gene>
    <name evidence="2" type="ORF">SCWH03_52270</name>
</gene>
<dbReference type="GO" id="GO:0004672">
    <property type="term" value="F:protein kinase activity"/>
    <property type="evidence" value="ECO:0007669"/>
    <property type="project" value="InterPro"/>
</dbReference>
<sequence>MAAKKVINGRFMFLGDELRTGGLSEVRRAFDMSNPDGAFAAIKLLRQEEDNAVLETFLGRETQSLKQLEHPNIVRMLDSGWDGDLGRYFIALEWVDRSLKDDLAARRPMSWAAFFDQIGRPLIGALSYAHGLEIEHRDLTSCFSTVGRSMTSRTVSWIR</sequence>
<evidence type="ECO:0000259" key="1">
    <source>
        <dbReference type="PROSITE" id="PS50011"/>
    </source>
</evidence>
<proteinExistence type="predicted"/>